<feature type="compositionally biased region" description="Basic and acidic residues" evidence="1">
    <location>
        <begin position="1"/>
        <end position="24"/>
    </location>
</feature>
<dbReference type="SMART" id="SM00587">
    <property type="entry name" value="CHK"/>
    <property type="match status" value="1"/>
</dbReference>
<feature type="domain" description="CHK kinase-like" evidence="2">
    <location>
        <begin position="163"/>
        <end position="339"/>
    </location>
</feature>
<evidence type="ECO:0000256" key="1">
    <source>
        <dbReference type="SAM" id="MobiDB-lite"/>
    </source>
</evidence>
<dbReference type="PANTHER" id="PTHR11012">
    <property type="entry name" value="PROTEIN KINASE-LIKE DOMAIN-CONTAINING"/>
    <property type="match status" value="1"/>
</dbReference>
<sequence>MPNHPAERNHDPIRNAYRSQHDGADTPPKLPNKDDPQMTDAISPPVLDDPAGLTPAWVSAALATTGVEVEITDVRPERVGTGQIGTSYRLHLTYTDPSTAAAAGAPASLVAKMAGGDPASRDLISDGYRNEYGFYTEIADTVAITTPRCWYAVISDDNTCFVLLLDDLAPAEPGEQVRGCTLDEARLALVNLAGLHGPRWCDESLRSIPWMNQQTAEGAAFYGDVLAGAVETFNQRFAHLLPAADAELFTTIPSRLGEWMMTRPERFSTIHGDYRPDNLMFLPDGSAVSTVDWQTLGLGLPGRDVGYFLATSIDPALRRAHERELVATYHEALLAGGVSGHSFEECFEDYRLGTIQAPLITILGAVYASAEPTPQSDAMFMAMATRAADAIRDLDPLSLL</sequence>
<name>A0A6J7L0P7_9ZZZZ</name>
<protein>
    <submittedName>
        <fullName evidence="3">Unannotated protein</fullName>
    </submittedName>
</protein>
<evidence type="ECO:0000313" key="3">
    <source>
        <dbReference type="EMBL" id="CAB4959324.1"/>
    </source>
</evidence>
<dbReference type="Gene3D" id="3.90.1200.10">
    <property type="match status" value="1"/>
</dbReference>
<dbReference type="InterPro" id="IPR011009">
    <property type="entry name" value="Kinase-like_dom_sf"/>
</dbReference>
<organism evidence="3">
    <name type="scientific">freshwater metagenome</name>
    <dbReference type="NCBI Taxonomy" id="449393"/>
    <lineage>
        <taxon>unclassified sequences</taxon>
        <taxon>metagenomes</taxon>
        <taxon>ecological metagenomes</taxon>
    </lineage>
</organism>
<gene>
    <name evidence="3" type="ORF">UFOPK3733_02350</name>
</gene>
<dbReference type="PANTHER" id="PTHR11012:SF30">
    <property type="entry name" value="PROTEIN KINASE-LIKE DOMAIN-CONTAINING"/>
    <property type="match status" value="1"/>
</dbReference>
<feature type="region of interest" description="Disordered" evidence="1">
    <location>
        <begin position="1"/>
        <end position="50"/>
    </location>
</feature>
<evidence type="ECO:0000259" key="2">
    <source>
        <dbReference type="SMART" id="SM00587"/>
    </source>
</evidence>
<dbReference type="InterPro" id="IPR004119">
    <property type="entry name" value="EcKL"/>
</dbReference>
<proteinExistence type="predicted"/>
<dbReference type="AlphaFoldDB" id="A0A6J7L0P7"/>
<accession>A0A6J7L0P7</accession>
<dbReference type="Pfam" id="PF02958">
    <property type="entry name" value="EcKL"/>
    <property type="match status" value="1"/>
</dbReference>
<dbReference type="InterPro" id="IPR015897">
    <property type="entry name" value="CHK_kinase-like"/>
</dbReference>
<dbReference type="EMBL" id="CAFBNC010000206">
    <property type="protein sequence ID" value="CAB4959324.1"/>
    <property type="molecule type" value="Genomic_DNA"/>
</dbReference>
<dbReference type="SUPFAM" id="SSF56112">
    <property type="entry name" value="Protein kinase-like (PK-like)"/>
    <property type="match status" value="1"/>
</dbReference>
<reference evidence="3" key="1">
    <citation type="submission" date="2020-05" db="EMBL/GenBank/DDBJ databases">
        <authorList>
            <person name="Chiriac C."/>
            <person name="Salcher M."/>
            <person name="Ghai R."/>
            <person name="Kavagutti S V."/>
        </authorList>
    </citation>
    <scope>NUCLEOTIDE SEQUENCE</scope>
</reference>